<evidence type="ECO:0000256" key="1">
    <source>
        <dbReference type="ARBA" id="ARBA00022741"/>
    </source>
</evidence>
<keyword evidence="7" id="KW-1185">Reference proteome</keyword>
<feature type="domain" description="GB1/RHD3-type G" evidence="5">
    <location>
        <begin position="260"/>
        <end position="373"/>
    </location>
</feature>
<keyword evidence="1" id="KW-0547">Nucleotide-binding</keyword>
<dbReference type="AlphaFoldDB" id="A0A8C3FR59"/>
<dbReference type="Gene3D" id="3.40.50.300">
    <property type="entry name" value="P-loop containing nucleotide triphosphate hydrolases"/>
    <property type="match status" value="1"/>
</dbReference>
<dbReference type="Pfam" id="PF02263">
    <property type="entry name" value="GBP"/>
    <property type="match status" value="1"/>
</dbReference>
<accession>A0A8C3FR59</accession>
<dbReference type="SUPFAM" id="SSF52540">
    <property type="entry name" value="P-loop containing nucleoside triphosphate hydrolases"/>
    <property type="match status" value="1"/>
</dbReference>
<dbReference type="InterPro" id="IPR027417">
    <property type="entry name" value="P-loop_NTPase"/>
</dbReference>
<feature type="compositionally biased region" description="Basic and acidic residues" evidence="4">
    <location>
        <begin position="101"/>
        <end position="121"/>
    </location>
</feature>
<keyword evidence="2" id="KW-0342">GTP-binding</keyword>
<evidence type="ECO:0000256" key="4">
    <source>
        <dbReference type="SAM" id="MobiDB-lite"/>
    </source>
</evidence>
<dbReference type="Proteomes" id="UP000694380">
    <property type="component" value="Unplaced"/>
</dbReference>
<comment type="similarity">
    <text evidence="3">Belongs to the TRAFAC class dynamin-like GTPase superfamily. GB1/RHD3 GTPase family.</text>
</comment>
<dbReference type="GO" id="GO:0003924">
    <property type="term" value="F:GTPase activity"/>
    <property type="evidence" value="ECO:0007669"/>
    <property type="project" value="InterPro"/>
</dbReference>
<evidence type="ECO:0000313" key="7">
    <source>
        <dbReference type="Proteomes" id="UP000694380"/>
    </source>
</evidence>
<evidence type="ECO:0000256" key="3">
    <source>
        <dbReference type="PROSITE-ProRule" id="PRU01052"/>
    </source>
</evidence>
<evidence type="ECO:0000256" key="2">
    <source>
        <dbReference type="ARBA" id="ARBA00023134"/>
    </source>
</evidence>
<reference evidence="6" key="1">
    <citation type="submission" date="2025-08" db="UniProtKB">
        <authorList>
            <consortium name="Ensembl"/>
        </authorList>
    </citation>
    <scope>IDENTIFICATION</scope>
</reference>
<sequence length="373" mass="40701">MLEQFMEKKKEEAVTILNADNMLTEEAKCLAGASENGPAAEKKKTDTKMDDVTHGKGPENLLGASENEAVDEEKETEKNMDDETRGKQPGNLLGASENEPAGEKKETDTKMDDEAHRKEPENVLGASENGPAAEKKETDTKMDDVTCGKEPENVLVASENEAVDEKKETDKKMDDETQRKQPGNLLGASENGPSGEKKEVERKMDDITHGKEPENVLDQFRPGPMASETLMEEPMCLIQNSTRGALQVNPQAVKILEGITQPVVVVAIVGLSRTGKSYLLNSLAGKRKGERPGVMCPLLSYFLLLSGAHSYLGQVYCVCLYEIHPLFPGFSLGSTIQSHTQGIWMWCVPHPGKPDHILVLLDTEGLGGVEKVS</sequence>
<protein>
    <recommendedName>
        <fullName evidence="5">GB1/RHD3-type G domain-containing protein</fullName>
    </recommendedName>
</protein>
<evidence type="ECO:0000313" key="6">
    <source>
        <dbReference type="Ensembl" id="ENSCPBP00000010729.1"/>
    </source>
</evidence>
<dbReference type="GeneTree" id="ENSGT00940000162297"/>
<feature type="compositionally biased region" description="Basic and acidic residues" evidence="4">
    <location>
        <begin position="40"/>
        <end position="57"/>
    </location>
</feature>
<dbReference type="InterPro" id="IPR015894">
    <property type="entry name" value="Guanylate-bd_N"/>
</dbReference>
<dbReference type="PANTHER" id="PTHR10751">
    <property type="entry name" value="GUANYLATE BINDING PROTEIN"/>
    <property type="match status" value="1"/>
</dbReference>
<dbReference type="Ensembl" id="ENSCPBT00000012881.1">
    <property type="protein sequence ID" value="ENSCPBP00000010729.1"/>
    <property type="gene ID" value="ENSCPBG00000008224.1"/>
</dbReference>
<name>A0A8C3FR59_CHRPI</name>
<dbReference type="PROSITE" id="PS51715">
    <property type="entry name" value="G_GB1_RHD3"/>
    <property type="match status" value="1"/>
</dbReference>
<feature type="compositionally biased region" description="Basic and acidic residues" evidence="4">
    <location>
        <begin position="163"/>
        <end position="179"/>
    </location>
</feature>
<dbReference type="InterPro" id="IPR030386">
    <property type="entry name" value="G_GB1_RHD3_dom"/>
</dbReference>
<dbReference type="GO" id="GO:0005525">
    <property type="term" value="F:GTP binding"/>
    <property type="evidence" value="ECO:0007669"/>
    <property type="project" value="UniProtKB-KW"/>
</dbReference>
<feature type="region of interest" description="Disordered" evidence="4">
    <location>
        <begin position="29"/>
        <end position="199"/>
    </location>
</feature>
<feature type="compositionally biased region" description="Basic and acidic residues" evidence="4">
    <location>
        <begin position="75"/>
        <end position="86"/>
    </location>
</feature>
<evidence type="ECO:0000259" key="5">
    <source>
        <dbReference type="PROSITE" id="PS51715"/>
    </source>
</evidence>
<proteinExistence type="inferred from homology"/>
<feature type="compositionally biased region" description="Basic and acidic residues" evidence="4">
    <location>
        <begin position="133"/>
        <end position="152"/>
    </location>
</feature>
<reference evidence="6" key="2">
    <citation type="submission" date="2025-09" db="UniProtKB">
        <authorList>
            <consortium name="Ensembl"/>
        </authorList>
    </citation>
    <scope>IDENTIFICATION</scope>
</reference>
<organism evidence="6 7">
    <name type="scientific">Chrysemys picta bellii</name>
    <name type="common">Western painted turtle</name>
    <name type="synonym">Emys bellii</name>
    <dbReference type="NCBI Taxonomy" id="8478"/>
    <lineage>
        <taxon>Eukaryota</taxon>
        <taxon>Metazoa</taxon>
        <taxon>Chordata</taxon>
        <taxon>Craniata</taxon>
        <taxon>Vertebrata</taxon>
        <taxon>Euteleostomi</taxon>
        <taxon>Archelosauria</taxon>
        <taxon>Testudinata</taxon>
        <taxon>Testudines</taxon>
        <taxon>Cryptodira</taxon>
        <taxon>Durocryptodira</taxon>
        <taxon>Testudinoidea</taxon>
        <taxon>Emydidae</taxon>
        <taxon>Chrysemys</taxon>
    </lineage>
</organism>